<reference evidence="1 2" key="1">
    <citation type="submission" date="2015-01" db="EMBL/GenBank/DDBJ databases">
        <title>The Genome Sequence of Exophiala oligosperma CBS72588.</title>
        <authorList>
            <consortium name="The Broad Institute Genomics Platform"/>
            <person name="Cuomo C."/>
            <person name="de Hoog S."/>
            <person name="Gorbushina A."/>
            <person name="Stielow B."/>
            <person name="Teixiera M."/>
            <person name="Abouelleil A."/>
            <person name="Chapman S.B."/>
            <person name="Priest M."/>
            <person name="Young S.K."/>
            <person name="Wortman J."/>
            <person name="Nusbaum C."/>
            <person name="Birren B."/>
        </authorList>
    </citation>
    <scope>NUCLEOTIDE SEQUENCE [LARGE SCALE GENOMIC DNA]</scope>
    <source>
        <strain evidence="1 2">CBS 72588</strain>
    </source>
</reference>
<dbReference type="AlphaFoldDB" id="A0A0D2DPL0"/>
<name>A0A0D2DPL0_9EURO</name>
<keyword evidence="2" id="KW-1185">Reference proteome</keyword>
<evidence type="ECO:0000313" key="1">
    <source>
        <dbReference type="EMBL" id="KIW44430.1"/>
    </source>
</evidence>
<dbReference type="EMBL" id="KN847334">
    <property type="protein sequence ID" value="KIW44430.1"/>
    <property type="molecule type" value="Genomic_DNA"/>
</dbReference>
<dbReference type="RefSeq" id="XP_016264646.1">
    <property type="nucleotide sequence ID" value="XM_016403641.1"/>
</dbReference>
<gene>
    <name evidence="1" type="ORF">PV06_02901</name>
</gene>
<protein>
    <recommendedName>
        <fullName evidence="3">EthD domain-containing protein</fullName>
    </recommendedName>
</protein>
<dbReference type="OrthoDB" id="2851338at2759"/>
<dbReference type="HOGENOM" id="CLU_073903_1_0_1"/>
<organism evidence="1 2">
    <name type="scientific">Exophiala oligosperma</name>
    <dbReference type="NCBI Taxonomy" id="215243"/>
    <lineage>
        <taxon>Eukaryota</taxon>
        <taxon>Fungi</taxon>
        <taxon>Dikarya</taxon>
        <taxon>Ascomycota</taxon>
        <taxon>Pezizomycotina</taxon>
        <taxon>Eurotiomycetes</taxon>
        <taxon>Chaetothyriomycetidae</taxon>
        <taxon>Chaetothyriales</taxon>
        <taxon>Herpotrichiellaceae</taxon>
        <taxon>Exophiala</taxon>
    </lineage>
</organism>
<evidence type="ECO:0000313" key="2">
    <source>
        <dbReference type="Proteomes" id="UP000053342"/>
    </source>
</evidence>
<proteinExistence type="predicted"/>
<evidence type="ECO:0008006" key="3">
    <source>
        <dbReference type="Google" id="ProtNLM"/>
    </source>
</evidence>
<sequence length="228" mass="25821">MSKVLEGSGILYVNSRIVDKKLLPESLFHEWYSGEHIPDVLKTGGAQAAFRYEKAEVDNSAADRPYLAVYFIPRADFLGSKEFDDIPVVSDQLPGESKNIFDLAEFDVRFYNYISKKEGSQLENGPTGFLRTMQFNAPSEVAGDPKGRLLDWYTSQNWGHAAERIRLFEMFYNTMNKLAQEDNPLSQPAKFLALEEYATIDQLKAANSDTQGVIFTITKEFGDRGMNF</sequence>
<dbReference type="GeneID" id="27354975"/>
<dbReference type="VEuPathDB" id="FungiDB:PV06_02901"/>
<accession>A0A0D2DPL0</accession>
<dbReference type="Proteomes" id="UP000053342">
    <property type="component" value="Unassembled WGS sequence"/>
</dbReference>